<dbReference type="Gene3D" id="3.40.50.300">
    <property type="entry name" value="P-loop containing nucleotide triphosphate hydrolases"/>
    <property type="match status" value="2"/>
</dbReference>
<evidence type="ECO:0000259" key="7">
    <source>
        <dbReference type="PROSITE" id="PS50893"/>
    </source>
</evidence>
<evidence type="ECO:0000256" key="6">
    <source>
        <dbReference type="SAM" id="MobiDB-lite"/>
    </source>
</evidence>
<keyword evidence="3" id="KW-0813">Transport</keyword>
<comment type="subcellular location">
    <subcellularLocation>
        <location evidence="1">Cell inner membrane</location>
        <topology evidence="1">Peripheral membrane protein</topology>
    </subcellularLocation>
</comment>
<dbReference type="RefSeq" id="WP_380097382.1">
    <property type="nucleotide sequence ID" value="NZ_JBHRYD010000010.1"/>
</dbReference>
<dbReference type="SMART" id="SM00382">
    <property type="entry name" value="AAA"/>
    <property type="match status" value="2"/>
</dbReference>
<dbReference type="PANTHER" id="PTHR43776:SF7">
    <property type="entry name" value="D,D-DIPEPTIDE TRANSPORT ATP-BINDING PROTEIN DDPF-RELATED"/>
    <property type="match status" value="1"/>
</dbReference>
<dbReference type="CDD" id="cd03257">
    <property type="entry name" value="ABC_NikE_OppD_transporters"/>
    <property type="match status" value="2"/>
</dbReference>
<dbReference type="EMBL" id="JBHRYD010000010">
    <property type="protein sequence ID" value="MFC3705530.1"/>
    <property type="molecule type" value="Genomic_DNA"/>
</dbReference>
<protein>
    <submittedName>
        <fullName evidence="8">Dipeptide ABC transporter ATP-binding protein</fullName>
    </submittedName>
</protein>
<dbReference type="PROSITE" id="PS50893">
    <property type="entry name" value="ABC_TRANSPORTER_2"/>
    <property type="match status" value="2"/>
</dbReference>
<proteinExistence type="inferred from homology"/>
<dbReference type="InterPro" id="IPR017871">
    <property type="entry name" value="ABC_transporter-like_CS"/>
</dbReference>
<dbReference type="PANTHER" id="PTHR43776">
    <property type="entry name" value="TRANSPORT ATP-BINDING PROTEIN"/>
    <property type="match status" value="1"/>
</dbReference>
<evidence type="ECO:0000256" key="1">
    <source>
        <dbReference type="ARBA" id="ARBA00004417"/>
    </source>
</evidence>
<keyword evidence="4" id="KW-0547">Nucleotide-binding</keyword>
<evidence type="ECO:0000313" key="9">
    <source>
        <dbReference type="Proteomes" id="UP001595613"/>
    </source>
</evidence>
<organism evidence="8 9">
    <name type="scientific">Devosia honganensis</name>
    <dbReference type="NCBI Taxonomy" id="1610527"/>
    <lineage>
        <taxon>Bacteria</taxon>
        <taxon>Pseudomonadati</taxon>
        <taxon>Pseudomonadota</taxon>
        <taxon>Alphaproteobacteria</taxon>
        <taxon>Hyphomicrobiales</taxon>
        <taxon>Devosiaceae</taxon>
        <taxon>Devosia</taxon>
    </lineage>
</organism>
<comment type="caution">
    <text evidence="8">The sequence shown here is derived from an EMBL/GenBank/DDBJ whole genome shotgun (WGS) entry which is preliminary data.</text>
</comment>
<dbReference type="Proteomes" id="UP001595613">
    <property type="component" value="Unassembled WGS sequence"/>
</dbReference>
<feature type="region of interest" description="Disordered" evidence="6">
    <location>
        <begin position="250"/>
        <end position="302"/>
    </location>
</feature>
<sequence>MALVDIDGLAIAFGGVAAVSGLTLAIERGERFGLIGESGSGKSLTALAIAGLLPDNAHSSGTICFDGAPLPASEQAMARLRGRRIGMVFQEPMTALNPLMTIGGQIGEAMRLAEPGASAELPALLGEVGLEPAHAGRYPHQLSGGQRQRAMIAMALAGHPELMIADEPTSALDVITQRMVLDLIAEICARRRMTLLFISHDIRAVAALCTRIGVMQAGRLVETGATKTLIAAPRQPYTRRLLAASRIRSRRAAPLQPAPPPALDVADEAGGLAPSPPSPLRGGNEGGGSGRSADPIASPGASMAHPPLLEVENVTRDYSQGGFFSRRPKLRAVDAVSFAIGVGECVALVGPSGCGKSTLARLIVGLDSASAGRMRLEGRQYRGRDLAPLQRASLSLVFQDPFGSFDPRMTIAASLGEPLRLLGPMGRAGHEARLAAAIAEVGLDPAMLGRYPHEFSGGQRQRLAIARAMVTRPRLLVLDEPVSALDVSVRGEVLDLLARLRQEHGLTFLIISHDLDMVAAMADRVMVMDAGRIVETGTPETLFAHPRHPLTRALMQARLPDIG</sequence>
<evidence type="ECO:0000313" key="8">
    <source>
        <dbReference type="EMBL" id="MFC3705530.1"/>
    </source>
</evidence>
<feature type="domain" description="ABC transporter" evidence="7">
    <location>
        <begin position="309"/>
        <end position="555"/>
    </location>
</feature>
<dbReference type="NCBIfam" id="NF007739">
    <property type="entry name" value="PRK10419.1"/>
    <property type="match status" value="2"/>
</dbReference>
<dbReference type="InterPro" id="IPR013563">
    <property type="entry name" value="Oligopep_ABC_C"/>
</dbReference>
<dbReference type="PROSITE" id="PS00211">
    <property type="entry name" value="ABC_TRANSPORTER_1"/>
    <property type="match status" value="2"/>
</dbReference>
<reference evidence="9" key="1">
    <citation type="journal article" date="2019" name="Int. J. Syst. Evol. Microbiol.">
        <title>The Global Catalogue of Microorganisms (GCM) 10K type strain sequencing project: providing services to taxonomists for standard genome sequencing and annotation.</title>
        <authorList>
            <consortium name="The Broad Institute Genomics Platform"/>
            <consortium name="The Broad Institute Genome Sequencing Center for Infectious Disease"/>
            <person name="Wu L."/>
            <person name="Ma J."/>
        </authorList>
    </citation>
    <scope>NUCLEOTIDE SEQUENCE [LARGE SCALE GENOMIC DNA]</scope>
    <source>
        <strain evidence="9">KCTC 42281</strain>
    </source>
</reference>
<dbReference type="SUPFAM" id="SSF52540">
    <property type="entry name" value="P-loop containing nucleoside triphosphate hydrolases"/>
    <property type="match status" value="2"/>
</dbReference>
<dbReference type="InterPro" id="IPR003593">
    <property type="entry name" value="AAA+_ATPase"/>
</dbReference>
<feature type="domain" description="ABC transporter" evidence="7">
    <location>
        <begin position="4"/>
        <end position="242"/>
    </location>
</feature>
<keyword evidence="5 8" id="KW-0067">ATP-binding</keyword>
<dbReference type="InterPro" id="IPR027417">
    <property type="entry name" value="P-loop_NTPase"/>
</dbReference>
<evidence type="ECO:0000256" key="2">
    <source>
        <dbReference type="ARBA" id="ARBA00005417"/>
    </source>
</evidence>
<dbReference type="InterPro" id="IPR003439">
    <property type="entry name" value="ABC_transporter-like_ATP-bd"/>
</dbReference>
<name>A0ABV7X478_9HYPH</name>
<dbReference type="GO" id="GO:0005524">
    <property type="term" value="F:ATP binding"/>
    <property type="evidence" value="ECO:0007669"/>
    <property type="project" value="UniProtKB-KW"/>
</dbReference>
<dbReference type="Pfam" id="PF08352">
    <property type="entry name" value="oligo_HPY"/>
    <property type="match status" value="2"/>
</dbReference>
<dbReference type="Pfam" id="PF00005">
    <property type="entry name" value="ABC_tran"/>
    <property type="match status" value="2"/>
</dbReference>
<keyword evidence="9" id="KW-1185">Reference proteome</keyword>
<gene>
    <name evidence="8" type="ORF">ACFOOL_12255</name>
</gene>
<dbReference type="InterPro" id="IPR050319">
    <property type="entry name" value="ABC_transp_ATP-bind"/>
</dbReference>
<evidence type="ECO:0000256" key="4">
    <source>
        <dbReference type="ARBA" id="ARBA00022741"/>
    </source>
</evidence>
<comment type="similarity">
    <text evidence="2">Belongs to the ABC transporter superfamily.</text>
</comment>
<evidence type="ECO:0000256" key="5">
    <source>
        <dbReference type="ARBA" id="ARBA00022840"/>
    </source>
</evidence>
<evidence type="ECO:0000256" key="3">
    <source>
        <dbReference type="ARBA" id="ARBA00022448"/>
    </source>
</evidence>
<dbReference type="NCBIfam" id="NF008453">
    <property type="entry name" value="PRK11308.1"/>
    <property type="match status" value="2"/>
</dbReference>
<accession>A0ABV7X478</accession>